<protein>
    <recommendedName>
        <fullName evidence="3">BIG2 domain-containing protein</fullName>
    </recommendedName>
</protein>
<accession>A0AA37T2Y1</accession>
<dbReference type="RefSeq" id="WP_284217649.1">
    <property type="nucleotide sequence ID" value="NZ_BSOT01000006.1"/>
</dbReference>
<dbReference type="AlphaFoldDB" id="A0AA37T2Y1"/>
<evidence type="ECO:0000256" key="1">
    <source>
        <dbReference type="SAM" id="MobiDB-lite"/>
    </source>
</evidence>
<evidence type="ECO:0000313" key="4">
    <source>
        <dbReference type="EMBL" id="GLR71288.1"/>
    </source>
</evidence>
<dbReference type="CDD" id="cd21510">
    <property type="entry name" value="agarase_cat"/>
    <property type="match status" value="1"/>
</dbReference>
<dbReference type="Gene3D" id="4.10.1080.10">
    <property type="entry name" value="TSP type-3 repeat"/>
    <property type="match status" value="1"/>
</dbReference>
<dbReference type="InterPro" id="IPR040527">
    <property type="entry name" value="Beta-sand_Porphyrn"/>
</dbReference>
<reference evidence="4" key="1">
    <citation type="journal article" date="2014" name="Int. J. Syst. Evol. Microbiol.">
        <title>Complete genome sequence of Corynebacterium casei LMG S-19264T (=DSM 44701T), isolated from a smear-ripened cheese.</title>
        <authorList>
            <consortium name="US DOE Joint Genome Institute (JGI-PGF)"/>
            <person name="Walter F."/>
            <person name="Albersmeier A."/>
            <person name="Kalinowski J."/>
            <person name="Ruckert C."/>
        </authorList>
    </citation>
    <scope>NUCLEOTIDE SEQUENCE</scope>
    <source>
        <strain evidence="4">NBRC 110023</strain>
    </source>
</reference>
<dbReference type="Pfam" id="PF18206">
    <property type="entry name" value="Porphyrn_cat_1"/>
    <property type="match status" value="1"/>
</dbReference>
<keyword evidence="5" id="KW-1185">Reference proteome</keyword>
<evidence type="ECO:0000259" key="3">
    <source>
        <dbReference type="SMART" id="SM00635"/>
    </source>
</evidence>
<sequence>MKRVTKGLVLAVGIALMPTSIYAQTETVINVDTKHSKNGVSEFDRRKFITVHSSINENDWTGEEDKLEYLINDLNVYFGRDNGSMPWNINQAVQDPSRPGFADPNWIASQGEYTRETVYGVNRADRHQYDDKADVMIGGQVNPFWPVHITNPCCADHEGWEIGGADAVGEFMGRFLNEFYRNDGESVTEGHPRPSILEILNEPLYELTTTGTTPPIDVFQFHNDVADNIRLFNSDVLIGGYTTAFPIFEERNFERWAERMKLFIDTSGNHMDFFSIHLYDFNSKGGDRTVDYFKGGRVEATMDMMEHYSQLALSTQKPWVISEYGGRDHFLEDQAWSPLRDWHFMKAMSPMMMQFMDRPDSVLKTLPFIVAKATWGTVDGNPYPWRLLRQAHEGIGETGDNWVFTEQVKFYELWSDVEGTRVDTTSSNPNVLVDSYVADNKVYVILSNLSRDTEEVYLQTFGAEGNGVQSVKIKQLYLDANTPVLSNETTASAPESINLGAEASAIIEYTFVSDITIDEESSESKYYATSYLQEITENTAIPFTINGVNTSDFGEAVLRFAVGRDHGLSLAPVVTVNGTALSGDVVYAGDNQAERPRFFSLLEVAVPMSLLEESNAVTVSFPDSTGHIASMALKVFNFSDDVRDVPGDVTGIVITAEEDILAVGQTGTVNAQVLPFFADNQAFSLSSSDNSIATVDDNGVVTSIAAGNVVITATSDEGDFTAETTITIEEPVSPSISFDDTSYYVNTAFENNGVITVTTNYEAGTGEVVTDGVGGIRYFVRELTAGFASVVKDIIVFDASVIGTQRGTSVVDIPLDFATPTSDLPEGNFYFLFVQFESSNGETKNVAAFPLNIVEGEVEDVDPFLTLQDADAIRSTPVVSGGTLSVTTEFNAGAGAEVSDTAGGIQYFFRELTPSFGLVNDYITFDATVVGEQAGTSTVDLSLDGVPPSDQLDDGNFYFLFARFIDTNGVEQSIDGVFPIEVVAPIAEPVLSLDNNDVFTGDLLEGQTVTISTTFEAGAGETVTSKYNGIRYFFRHLNSGFGVVNDIIVEDSSVVDMQSGTSSVELSLAGVLPSSALPEGDFYFLFAIMGSSNGNDYNIVPVFPISVLADTDGDGVPNETDQDDDGDNVPDDVDDYPLDPTLGVKGDFDGDLDVDRRDLALFVRLVRNPASLRPEYDFDGNGVVNRADANTLKTLCTKTRCAE</sequence>
<dbReference type="Pfam" id="PF02368">
    <property type="entry name" value="Big_2"/>
    <property type="match status" value="1"/>
</dbReference>
<dbReference type="SUPFAM" id="SSF103647">
    <property type="entry name" value="TSP type-3 repeat"/>
    <property type="match status" value="1"/>
</dbReference>
<feature type="signal peptide" evidence="2">
    <location>
        <begin position="1"/>
        <end position="23"/>
    </location>
</feature>
<dbReference type="InterPro" id="IPR017853">
    <property type="entry name" value="GH"/>
</dbReference>
<dbReference type="Pfam" id="PF18040">
    <property type="entry name" value="BPA_C"/>
    <property type="match status" value="1"/>
</dbReference>
<evidence type="ECO:0000313" key="5">
    <source>
        <dbReference type="Proteomes" id="UP001156601"/>
    </source>
</evidence>
<dbReference type="SUPFAM" id="SSF49373">
    <property type="entry name" value="Invasin/intimin cell-adhesion fragments"/>
    <property type="match status" value="1"/>
</dbReference>
<dbReference type="InterPro" id="IPR003343">
    <property type="entry name" value="Big_2"/>
</dbReference>
<reference evidence="4" key="2">
    <citation type="submission" date="2023-01" db="EMBL/GenBank/DDBJ databases">
        <title>Draft genome sequence of Agaribacter marinus strain NBRC 110023.</title>
        <authorList>
            <person name="Sun Q."/>
            <person name="Mori K."/>
        </authorList>
    </citation>
    <scope>NUCLEOTIDE SEQUENCE</scope>
    <source>
        <strain evidence="4">NBRC 110023</strain>
    </source>
</reference>
<dbReference type="SMART" id="SM00635">
    <property type="entry name" value="BID_2"/>
    <property type="match status" value="1"/>
</dbReference>
<proteinExistence type="predicted"/>
<dbReference type="Gene3D" id="2.60.120.1200">
    <property type="match status" value="1"/>
</dbReference>
<dbReference type="SUPFAM" id="SSF51445">
    <property type="entry name" value="(Trans)glycosidases"/>
    <property type="match status" value="1"/>
</dbReference>
<feature type="compositionally biased region" description="Acidic residues" evidence="1">
    <location>
        <begin position="1120"/>
        <end position="1137"/>
    </location>
</feature>
<comment type="caution">
    <text evidence="4">The sequence shown here is derived from an EMBL/GenBank/DDBJ whole genome shotgun (WGS) entry which is preliminary data.</text>
</comment>
<dbReference type="Proteomes" id="UP001156601">
    <property type="component" value="Unassembled WGS sequence"/>
</dbReference>
<feature type="domain" description="BIG2" evidence="3">
    <location>
        <begin position="648"/>
        <end position="725"/>
    </location>
</feature>
<dbReference type="InterPro" id="IPR008964">
    <property type="entry name" value="Invasin/intimin_cell_adhesion"/>
</dbReference>
<dbReference type="Gene3D" id="3.20.20.80">
    <property type="entry name" value="Glycosidases"/>
    <property type="match status" value="1"/>
</dbReference>
<dbReference type="InterPro" id="IPR028974">
    <property type="entry name" value="TSP_type-3_rpt"/>
</dbReference>
<keyword evidence="2" id="KW-0732">Signal</keyword>
<feature type="chain" id="PRO_5041459435" description="BIG2 domain-containing protein" evidence="2">
    <location>
        <begin position="24"/>
        <end position="1203"/>
    </location>
</feature>
<gene>
    <name evidence="4" type="ORF">GCM10007852_21960</name>
</gene>
<dbReference type="InterPro" id="IPR041224">
    <property type="entry name" value="BPA_C"/>
</dbReference>
<organism evidence="4 5">
    <name type="scientific">Agaribacter marinus</name>
    <dbReference type="NCBI Taxonomy" id="1431249"/>
    <lineage>
        <taxon>Bacteria</taxon>
        <taxon>Pseudomonadati</taxon>
        <taxon>Pseudomonadota</taxon>
        <taxon>Gammaproteobacteria</taxon>
        <taxon>Alteromonadales</taxon>
        <taxon>Alteromonadaceae</taxon>
        <taxon>Agaribacter</taxon>
    </lineage>
</organism>
<name>A0AA37T2Y1_9ALTE</name>
<dbReference type="EMBL" id="BSOT01000006">
    <property type="protein sequence ID" value="GLR71288.1"/>
    <property type="molecule type" value="Genomic_DNA"/>
</dbReference>
<evidence type="ECO:0000256" key="2">
    <source>
        <dbReference type="SAM" id="SignalP"/>
    </source>
</evidence>
<feature type="region of interest" description="Disordered" evidence="1">
    <location>
        <begin position="1111"/>
        <end position="1140"/>
    </location>
</feature>
<dbReference type="GO" id="GO:0005509">
    <property type="term" value="F:calcium ion binding"/>
    <property type="evidence" value="ECO:0007669"/>
    <property type="project" value="InterPro"/>
</dbReference>
<dbReference type="Gene3D" id="2.60.40.1080">
    <property type="match status" value="1"/>
</dbReference>